<keyword evidence="1" id="KW-1133">Transmembrane helix</keyword>
<gene>
    <name evidence="2" type="ORF">S01H1_48753</name>
</gene>
<sequence length="95" mass="10340">MSDLWEKYGLTISVIIMIIGAFVTLMGNDALSFPAFEYRASDAGLVPAEPYGDIAEHASRFLWESRALDLTIQAFVITAAVICCLALIKPSEVEA</sequence>
<keyword evidence="1" id="KW-0472">Membrane</keyword>
<feature type="transmembrane region" description="Helical" evidence="1">
    <location>
        <begin position="70"/>
        <end position="88"/>
    </location>
</feature>
<protein>
    <submittedName>
        <fullName evidence="2">Uncharacterized protein</fullName>
    </submittedName>
</protein>
<proteinExistence type="predicted"/>
<keyword evidence="1" id="KW-0812">Transmembrane</keyword>
<name>X0VEW2_9ZZZZ</name>
<evidence type="ECO:0000256" key="1">
    <source>
        <dbReference type="SAM" id="Phobius"/>
    </source>
</evidence>
<organism evidence="2">
    <name type="scientific">marine sediment metagenome</name>
    <dbReference type="NCBI Taxonomy" id="412755"/>
    <lineage>
        <taxon>unclassified sequences</taxon>
        <taxon>metagenomes</taxon>
        <taxon>ecological metagenomes</taxon>
    </lineage>
</organism>
<reference evidence="2" key="1">
    <citation type="journal article" date="2014" name="Front. Microbiol.">
        <title>High frequency of phylogenetically diverse reductive dehalogenase-homologous genes in deep subseafloor sedimentary metagenomes.</title>
        <authorList>
            <person name="Kawai M."/>
            <person name="Futagami T."/>
            <person name="Toyoda A."/>
            <person name="Takaki Y."/>
            <person name="Nishi S."/>
            <person name="Hori S."/>
            <person name="Arai W."/>
            <person name="Tsubouchi T."/>
            <person name="Morono Y."/>
            <person name="Uchiyama I."/>
            <person name="Ito T."/>
            <person name="Fujiyama A."/>
            <person name="Inagaki F."/>
            <person name="Takami H."/>
        </authorList>
    </citation>
    <scope>NUCLEOTIDE SEQUENCE</scope>
    <source>
        <strain evidence="2">Expedition CK06-06</strain>
    </source>
</reference>
<dbReference type="AlphaFoldDB" id="X0VEW2"/>
<accession>X0VEW2</accession>
<feature type="transmembrane region" description="Helical" evidence="1">
    <location>
        <begin position="7"/>
        <end position="27"/>
    </location>
</feature>
<evidence type="ECO:0000313" key="2">
    <source>
        <dbReference type="EMBL" id="GAG16769.1"/>
    </source>
</evidence>
<dbReference type="EMBL" id="BARS01031317">
    <property type="protein sequence ID" value="GAG16769.1"/>
    <property type="molecule type" value="Genomic_DNA"/>
</dbReference>
<comment type="caution">
    <text evidence="2">The sequence shown here is derived from an EMBL/GenBank/DDBJ whole genome shotgun (WGS) entry which is preliminary data.</text>
</comment>